<gene>
    <name evidence="1" type="ORF">MML48_1g12662</name>
</gene>
<organism evidence="1 2">
    <name type="scientific">Holotrichia oblita</name>
    <name type="common">Chafer beetle</name>
    <dbReference type="NCBI Taxonomy" id="644536"/>
    <lineage>
        <taxon>Eukaryota</taxon>
        <taxon>Metazoa</taxon>
        <taxon>Ecdysozoa</taxon>
        <taxon>Arthropoda</taxon>
        <taxon>Hexapoda</taxon>
        <taxon>Insecta</taxon>
        <taxon>Pterygota</taxon>
        <taxon>Neoptera</taxon>
        <taxon>Endopterygota</taxon>
        <taxon>Coleoptera</taxon>
        <taxon>Polyphaga</taxon>
        <taxon>Scarabaeiformia</taxon>
        <taxon>Scarabaeidae</taxon>
        <taxon>Melolonthinae</taxon>
        <taxon>Holotrichia</taxon>
    </lineage>
</organism>
<evidence type="ECO:0000313" key="1">
    <source>
        <dbReference type="EMBL" id="KAI4470382.1"/>
    </source>
</evidence>
<keyword evidence="2" id="KW-1185">Reference proteome</keyword>
<evidence type="ECO:0000313" key="2">
    <source>
        <dbReference type="Proteomes" id="UP001056778"/>
    </source>
</evidence>
<protein>
    <submittedName>
        <fullName evidence="1">Structural contituent of cuticle</fullName>
    </submittedName>
</protein>
<proteinExistence type="predicted"/>
<dbReference type="EMBL" id="CM043015">
    <property type="protein sequence ID" value="KAI4470382.1"/>
    <property type="molecule type" value="Genomic_DNA"/>
</dbReference>
<sequence length="200" mass="22185">MHATRRPVNSPLYRNCGNAEATQIHLLADCPITEKEEWIYLEANRLNEARFFVVLATLALARGQSQGQGQNQGQGSQQQSGYHTNLLHPVAGGYAGFAGSYQQQQQQQTQIPAQVSAVASGPAIARYEPYDPYPQYAYAYDVHDPSTGDFKNQHETRHGDVVRGQYSLTEPDGSRRTVDYTADPHLGFNAIVRRNGHPSQ</sequence>
<dbReference type="Proteomes" id="UP001056778">
    <property type="component" value="Chromosome 1"/>
</dbReference>
<reference evidence="1" key="1">
    <citation type="submission" date="2022-04" db="EMBL/GenBank/DDBJ databases">
        <title>Chromosome-scale genome assembly of Holotrichia oblita Faldermann.</title>
        <authorList>
            <person name="Rongchong L."/>
        </authorList>
    </citation>
    <scope>NUCLEOTIDE SEQUENCE</scope>
    <source>
        <strain evidence="1">81SQS9</strain>
    </source>
</reference>
<name>A0ACB9TUE4_HOLOL</name>
<accession>A0ACB9TUE4</accession>
<comment type="caution">
    <text evidence="1">The sequence shown here is derived from an EMBL/GenBank/DDBJ whole genome shotgun (WGS) entry which is preliminary data.</text>
</comment>